<dbReference type="EMBL" id="JANJQO010000101">
    <property type="protein sequence ID" value="KAJ2981971.1"/>
    <property type="molecule type" value="Genomic_DNA"/>
</dbReference>
<accession>A0ACC1NU13</accession>
<evidence type="ECO:0000313" key="1">
    <source>
        <dbReference type="EMBL" id="KAJ2981971.1"/>
    </source>
</evidence>
<protein>
    <submittedName>
        <fullName evidence="1">Uncharacterized protein</fullName>
    </submittedName>
</protein>
<gene>
    <name evidence="1" type="ORF">NQ176_g1694</name>
</gene>
<comment type="caution">
    <text evidence="1">The sequence shown here is derived from an EMBL/GenBank/DDBJ whole genome shotgun (WGS) entry which is preliminary data.</text>
</comment>
<keyword evidence="2" id="KW-1185">Reference proteome</keyword>
<evidence type="ECO:0000313" key="2">
    <source>
        <dbReference type="Proteomes" id="UP001143910"/>
    </source>
</evidence>
<dbReference type="Proteomes" id="UP001143910">
    <property type="component" value="Unassembled WGS sequence"/>
</dbReference>
<organism evidence="1 2">
    <name type="scientific">Zarea fungicola</name>
    <dbReference type="NCBI Taxonomy" id="93591"/>
    <lineage>
        <taxon>Eukaryota</taxon>
        <taxon>Fungi</taxon>
        <taxon>Dikarya</taxon>
        <taxon>Ascomycota</taxon>
        <taxon>Pezizomycotina</taxon>
        <taxon>Sordariomycetes</taxon>
        <taxon>Hypocreomycetidae</taxon>
        <taxon>Hypocreales</taxon>
        <taxon>Cordycipitaceae</taxon>
        <taxon>Zarea</taxon>
    </lineage>
</organism>
<sequence>MPPKKSKQYSARTPDDLVSLAHQGEPAVFADLGDLLRRSGSKWTPRHLSAGRLLFGSEKELLSTFADRHNSKCAACKPNHHSNHKLRMCIVEALQNDDVDLQSKQSDLLRLPGGEFWSHLALACNPSRAGEARTYNMREDPAQHSEPDHVSSTTAIQGSSSPVHPESSEGYHTELEDIGDQDIDERIIPELTSRQLLYTFSRHVLHDCLDQEEPNVEISTRLESERFEARIGHFKANVVCLDDGGLGKFQRQRIGWARWRLDNPLLALFEAKGTLMRHREDPQTGETTPVLPDAILAQYFAEAVLAWLAYPKLLHQEFSTARMLAQTQTMLM</sequence>
<name>A0ACC1NU13_9HYPO</name>
<proteinExistence type="predicted"/>
<reference evidence="1" key="1">
    <citation type="submission" date="2022-08" db="EMBL/GenBank/DDBJ databases">
        <title>Genome Sequence of Lecanicillium fungicola.</title>
        <authorList>
            <person name="Buettner E."/>
        </authorList>
    </citation>
    <scope>NUCLEOTIDE SEQUENCE</scope>
    <source>
        <strain evidence="1">Babe33</strain>
    </source>
</reference>